<reference evidence="1" key="1">
    <citation type="submission" date="2022-11" db="EMBL/GenBank/DDBJ databases">
        <title>Centuries of genome instability and evolution in soft-shell clam transmissible cancer (bioRxiv).</title>
        <authorList>
            <person name="Hart S.F.M."/>
            <person name="Yonemitsu M.A."/>
            <person name="Giersch R.M."/>
            <person name="Beal B.F."/>
            <person name="Arriagada G."/>
            <person name="Davis B.W."/>
            <person name="Ostrander E.A."/>
            <person name="Goff S.P."/>
            <person name="Metzger M.J."/>
        </authorList>
    </citation>
    <scope>NUCLEOTIDE SEQUENCE</scope>
    <source>
        <strain evidence="1">MELC-2E11</strain>
        <tissue evidence="1">Siphon/mantle</tissue>
    </source>
</reference>
<keyword evidence="2" id="KW-1185">Reference proteome</keyword>
<proteinExistence type="predicted"/>
<protein>
    <submittedName>
        <fullName evidence="1">Uncharacterized protein</fullName>
    </submittedName>
</protein>
<dbReference type="EMBL" id="CP111026">
    <property type="protein sequence ID" value="WAR28677.1"/>
    <property type="molecule type" value="Genomic_DNA"/>
</dbReference>
<name>A0ABY7G5U8_MYAAR</name>
<sequence length="47" mass="5280">MSRTRRNKSIIFGAAPCCQNSYMCIACRGVMSIYLQHSVPCNERGLL</sequence>
<dbReference type="Proteomes" id="UP001164746">
    <property type="component" value="Chromosome 15"/>
</dbReference>
<gene>
    <name evidence="1" type="ORF">MAR_014381</name>
</gene>
<organism evidence="1 2">
    <name type="scientific">Mya arenaria</name>
    <name type="common">Soft-shell clam</name>
    <dbReference type="NCBI Taxonomy" id="6604"/>
    <lineage>
        <taxon>Eukaryota</taxon>
        <taxon>Metazoa</taxon>
        <taxon>Spiralia</taxon>
        <taxon>Lophotrochozoa</taxon>
        <taxon>Mollusca</taxon>
        <taxon>Bivalvia</taxon>
        <taxon>Autobranchia</taxon>
        <taxon>Heteroconchia</taxon>
        <taxon>Euheterodonta</taxon>
        <taxon>Imparidentia</taxon>
        <taxon>Neoheterodontei</taxon>
        <taxon>Myida</taxon>
        <taxon>Myoidea</taxon>
        <taxon>Myidae</taxon>
        <taxon>Mya</taxon>
    </lineage>
</organism>
<accession>A0ABY7G5U8</accession>
<evidence type="ECO:0000313" key="2">
    <source>
        <dbReference type="Proteomes" id="UP001164746"/>
    </source>
</evidence>
<evidence type="ECO:0000313" key="1">
    <source>
        <dbReference type="EMBL" id="WAR28677.1"/>
    </source>
</evidence>